<dbReference type="Pfam" id="PF00933">
    <property type="entry name" value="Glyco_hydro_3"/>
    <property type="match status" value="1"/>
</dbReference>
<comment type="catalytic activity">
    <reaction evidence="1">
        <text>Hydrolysis of terminal non-reducing N-acetyl-D-hexosamine residues in N-acetyl-beta-D-hexosaminides.</text>
        <dbReference type="EC" id="3.2.1.52"/>
    </reaction>
</comment>
<comment type="caution">
    <text evidence="9">The sequence shown here is derived from an EMBL/GenBank/DDBJ whole genome shotgun (WGS) entry which is preliminary data.</text>
</comment>
<feature type="region of interest" description="Disordered" evidence="6">
    <location>
        <begin position="943"/>
        <end position="965"/>
    </location>
</feature>
<feature type="transmembrane region" description="Helical" evidence="7">
    <location>
        <begin position="1039"/>
        <end position="1059"/>
    </location>
</feature>
<feature type="domain" description="Glycoside hydrolase family 3 N-terminal" evidence="8">
    <location>
        <begin position="166"/>
        <end position="428"/>
    </location>
</feature>
<keyword evidence="7" id="KW-0472">Membrane</keyword>
<dbReference type="Gene3D" id="3.20.20.300">
    <property type="entry name" value="Glycoside hydrolase, family 3, N-terminal domain"/>
    <property type="match status" value="1"/>
</dbReference>
<dbReference type="InterPro" id="IPR001764">
    <property type="entry name" value="Glyco_hydro_3_N"/>
</dbReference>
<keyword evidence="7" id="KW-0812">Transmembrane</keyword>
<keyword evidence="5" id="KW-0326">Glycosidase</keyword>
<accession>A0A7C1JCU6</accession>
<evidence type="ECO:0000256" key="6">
    <source>
        <dbReference type="SAM" id="MobiDB-lite"/>
    </source>
</evidence>
<evidence type="ECO:0000256" key="4">
    <source>
        <dbReference type="ARBA" id="ARBA00022801"/>
    </source>
</evidence>
<feature type="transmembrane region" description="Helical" evidence="7">
    <location>
        <begin position="976"/>
        <end position="998"/>
    </location>
</feature>
<evidence type="ECO:0000313" key="9">
    <source>
        <dbReference type="EMBL" id="HDX33163.1"/>
    </source>
</evidence>
<name>A0A7C1JCU6_9CHLR</name>
<feature type="transmembrane region" description="Helical" evidence="7">
    <location>
        <begin position="1010"/>
        <end position="1027"/>
    </location>
</feature>
<dbReference type="InterPro" id="IPR036962">
    <property type="entry name" value="Glyco_hydro_3_N_sf"/>
</dbReference>
<reference evidence="9" key="1">
    <citation type="journal article" date="2020" name="mSystems">
        <title>Genome- and Community-Level Interaction Insights into Carbon Utilization and Element Cycling Functions of Hydrothermarchaeota in Hydrothermal Sediment.</title>
        <authorList>
            <person name="Zhou Z."/>
            <person name="Liu Y."/>
            <person name="Xu W."/>
            <person name="Pan J."/>
            <person name="Luo Z.H."/>
            <person name="Li M."/>
        </authorList>
    </citation>
    <scope>NUCLEOTIDE SEQUENCE [LARGE SCALE GENOMIC DNA]</scope>
    <source>
        <strain evidence="9">SpSt-289</strain>
    </source>
</reference>
<evidence type="ECO:0000256" key="7">
    <source>
        <dbReference type="SAM" id="Phobius"/>
    </source>
</evidence>
<feature type="compositionally biased region" description="Polar residues" evidence="6">
    <location>
        <begin position="672"/>
        <end position="690"/>
    </location>
</feature>
<proteinExistence type="inferred from homology"/>
<evidence type="ECO:0000256" key="1">
    <source>
        <dbReference type="ARBA" id="ARBA00001231"/>
    </source>
</evidence>
<dbReference type="AlphaFoldDB" id="A0A7C1JCU6"/>
<dbReference type="EMBL" id="DSMG01000177">
    <property type="protein sequence ID" value="HDX33163.1"/>
    <property type="molecule type" value="Genomic_DNA"/>
</dbReference>
<organism evidence="9">
    <name type="scientific">Caldilinea aerophila</name>
    <dbReference type="NCBI Taxonomy" id="133453"/>
    <lineage>
        <taxon>Bacteria</taxon>
        <taxon>Bacillati</taxon>
        <taxon>Chloroflexota</taxon>
        <taxon>Caldilineae</taxon>
        <taxon>Caldilineales</taxon>
        <taxon>Caldilineaceae</taxon>
        <taxon>Caldilinea</taxon>
    </lineage>
</organism>
<evidence type="ECO:0000256" key="3">
    <source>
        <dbReference type="ARBA" id="ARBA00012663"/>
    </source>
</evidence>
<keyword evidence="7" id="KW-1133">Transmembrane helix</keyword>
<dbReference type="GO" id="GO:0004563">
    <property type="term" value="F:beta-N-acetylhexosaminidase activity"/>
    <property type="evidence" value="ECO:0007669"/>
    <property type="project" value="UniProtKB-EC"/>
</dbReference>
<evidence type="ECO:0000256" key="2">
    <source>
        <dbReference type="ARBA" id="ARBA00005336"/>
    </source>
</evidence>
<dbReference type="SUPFAM" id="SSF51445">
    <property type="entry name" value="(Trans)glycosidases"/>
    <property type="match status" value="1"/>
</dbReference>
<evidence type="ECO:0000256" key="5">
    <source>
        <dbReference type="ARBA" id="ARBA00023295"/>
    </source>
</evidence>
<dbReference type="PANTHER" id="PTHR30480">
    <property type="entry name" value="BETA-HEXOSAMINIDASE-RELATED"/>
    <property type="match status" value="1"/>
</dbReference>
<sequence length="1066" mass="114949">MRWRNARKTRNWQGRWARRVVTLWTIFILLTQTGVLQAQVATSTPTLTEESEAARLDRLAAALVARMSPAERIGQLFVVTIQGRDVENNNEFIELFHRLHIGGVVLSPRYGNFSNERGVDTPRQVATLTNQLQALAYGLVLPAEQALRPVPLAPWPPREGFTILPKEKEAGAVHLPLLIGVYQTGDDLPMTALRRGFTPLPSPMALGASWNRDLVRGVGSVVGRELRAVGFNLLLGPNLDVFSLKNSNRLNALGVYSFGGDPYWVAQLGRAYIEGVHLGGGGRVATVADSFPGQGAADRIPNEEVASIQLSRSELQQNALPPFLAVTRQPSTVIDPAGDPGATDILMTSHMRYIGLQGGNGRGAPLSLAPELRTILRQEGVAEWQSRGGVIMSGPLGAPALRRYFETTNPDNFRRVAQDAFVAGNDLLYLADLSLDGSWQSQFRNIVETISTFQSLYASDQDFAVLVDEAARRVVRLKLGLYRDSIDLIAAASVLDTAETVTQPVIPLSALLVTDTDIAVLAGEERIAAEQQMGQIARSAITLLYPDPSTQTASVPPAFAPGDRILIFTDFRLQRECATCEQEPSVDPDALARIIERLYGSQSAGVIDPNNIVSKTFVELSTLLDSLEQQSAVAVGETTPIIAATATPTMAAGLLLTPTLTPSASPPIPTQPAGSTATPDSLPQATSSPPVSLDEIENSTSVADLNSKTLEAIANADWIIFAMLDVAPESAPNSTAVKRLLSDHAGLLTNQKTVVLALHAPFYLDATEMSKLTAYFGVYSKTTPFLESAIHALFRRYPPIGAPPVDVPGTRFASLAERLRPNPATQIPLQIEESDGDTLVRAGQQSETDERPVIEAGALMRMRAGPVLDMNGHPVPDGILVDFDLRYEGEDVALMLEPAPTRGGVAVREITLDRGGILRVQARAEKATSRTVNIVVLPPATPTAVPGTSMNEGPSTEAQPEDPSLIRSPAPDRVNLLTLAIALFTMTVVLSLLLILQVRVLPRSVLVHNMLWATIFGLTGYILYGLGLFPGGGWLRSNIGMLSIPIVVFIPMLLPLLWLQLRSDGR</sequence>
<evidence type="ECO:0000259" key="8">
    <source>
        <dbReference type="Pfam" id="PF00933"/>
    </source>
</evidence>
<comment type="similarity">
    <text evidence="2">Belongs to the glycosyl hydrolase 3 family.</text>
</comment>
<feature type="compositionally biased region" description="Polar residues" evidence="6">
    <location>
        <begin position="948"/>
        <end position="958"/>
    </location>
</feature>
<dbReference type="EC" id="3.2.1.52" evidence="3"/>
<gene>
    <name evidence="9" type="ORF">ENQ20_16985</name>
</gene>
<dbReference type="InterPro" id="IPR050226">
    <property type="entry name" value="NagZ_Beta-hexosaminidase"/>
</dbReference>
<keyword evidence="4 9" id="KW-0378">Hydrolase</keyword>
<dbReference type="GO" id="GO:0009254">
    <property type="term" value="P:peptidoglycan turnover"/>
    <property type="evidence" value="ECO:0007669"/>
    <property type="project" value="TreeGrafter"/>
</dbReference>
<dbReference type="GO" id="GO:0005975">
    <property type="term" value="P:carbohydrate metabolic process"/>
    <property type="evidence" value="ECO:0007669"/>
    <property type="project" value="InterPro"/>
</dbReference>
<dbReference type="InterPro" id="IPR017853">
    <property type="entry name" value="GH"/>
</dbReference>
<feature type="region of interest" description="Disordered" evidence="6">
    <location>
        <begin position="657"/>
        <end position="693"/>
    </location>
</feature>
<dbReference type="PANTHER" id="PTHR30480:SF13">
    <property type="entry name" value="BETA-HEXOSAMINIDASE"/>
    <property type="match status" value="1"/>
</dbReference>
<protein>
    <recommendedName>
        <fullName evidence="3">beta-N-acetylhexosaminidase</fullName>
        <ecNumber evidence="3">3.2.1.52</ecNumber>
    </recommendedName>
</protein>